<name>A0ABN7V4W3_GIGMA</name>
<gene>
    <name evidence="3" type="ORF">GMARGA_LOCUS13712</name>
</gene>
<keyword evidence="1" id="KW-0862">Zinc</keyword>
<dbReference type="InterPro" id="IPR007527">
    <property type="entry name" value="Znf_SWIM"/>
</dbReference>
<organism evidence="3 4">
    <name type="scientific">Gigaspora margarita</name>
    <dbReference type="NCBI Taxonomy" id="4874"/>
    <lineage>
        <taxon>Eukaryota</taxon>
        <taxon>Fungi</taxon>
        <taxon>Fungi incertae sedis</taxon>
        <taxon>Mucoromycota</taxon>
        <taxon>Glomeromycotina</taxon>
        <taxon>Glomeromycetes</taxon>
        <taxon>Diversisporales</taxon>
        <taxon>Gigasporaceae</taxon>
        <taxon>Gigaspora</taxon>
    </lineage>
</organism>
<dbReference type="EMBL" id="CAJVQB010008807">
    <property type="protein sequence ID" value="CAG8723336.1"/>
    <property type="molecule type" value="Genomic_DNA"/>
</dbReference>
<accession>A0ABN7V4W3</accession>
<dbReference type="PANTHER" id="PTHR47718">
    <property type="entry name" value="OS01G0519700 PROTEIN"/>
    <property type="match status" value="1"/>
</dbReference>
<evidence type="ECO:0000259" key="2">
    <source>
        <dbReference type="PROSITE" id="PS50966"/>
    </source>
</evidence>
<protein>
    <submittedName>
        <fullName evidence="3">15183_t:CDS:1</fullName>
    </submittedName>
</protein>
<proteinExistence type="predicted"/>
<evidence type="ECO:0000256" key="1">
    <source>
        <dbReference type="PROSITE-ProRule" id="PRU00325"/>
    </source>
</evidence>
<dbReference type="PANTHER" id="PTHR47718:SF7">
    <property type="entry name" value="PROTEIN FAR1-RELATED SEQUENCE"/>
    <property type="match status" value="1"/>
</dbReference>
<feature type="domain" description="SWIM-type" evidence="2">
    <location>
        <begin position="233"/>
        <end position="269"/>
    </location>
</feature>
<sequence length="614" mass="71739">MNLIHNHQLVNENHRMFMSNERHIPDDIKQRIELLCRAGIDVPTIRAILKEEFGDLVTWVYDDIYNFIYQLEGSFEKRELDAEEFIKILEQFKYNNDEFLYYIDINETTKKIERNLSMKLGTNWSAFIRDLYKCFGEMDILNFLTQWDTLKTLYSPVATYLLHIEKTKEKWAACYNCDTFMADMTTTQHGESINNMMKGYLDANTSLTAFISAFQSALDIFQIQRYEKETNGRIVEYNSESNYFICSCKYTQFSGFICRHIFRKKNPNEKELINNYITFITLDSPQQLALSSNELNNYQDDQYMFTRLLQKIQRFVIQNPTMATTLYTTFNKIFDSEIEKINRSQSNSSKITATIKNLLITQGRVHSQGSSSLDQYFVETDFLPDESNLGSSSSSKYFIEPGFLSDESSLEKSQDDDKHCQYFGETLPNPLPLKVLEYLSDIAAKKKFVRTADEQYEFCWVHREEGIIIPYGIEKGYPLFINFAELPNQITNLKNELLKIIKGVRYSEYHVNAIKRIQEIGISKANSPLLQINHFESYQFNRIRFWRVDHNYLTNLTLFFFSPGIMGPKGLAAILTTLTDTLIAEDFNNISLKAAKEIMIDSIEFGQYVYDDSN</sequence>
<keyword evidence="4" id="KW-1185">Reference proteome</keyword>
<comment type="caution">
    <text evidence="3">The sequence shown here is derived from an EMBL/GenBank/DDBJ whole genome shotgun (WGS) entry which is preliminary data.</text>
</comment>
<keyword evidence="1" id="KW-0479">Metal-binding</keyword>
<dbReference type="Proteomes" id="UP000789901">
    <property type="component" value="Unassembled WGS sequence"/>
</dbReference>
<reference evidence="3 4" key="1">
    <citation type="submission" date="2021-06" db="EMBL/GenBank/DDBJ databases">
        <authorList>
            <person name="Kallberg Y."/>
            <person name="Tangrot J."/>
            <person name="Rosling A."/>
        </authorList>
    </citation>
    <scope>NUCLEOTIDE SEQUENCE [LARGE SCALE GENOMIC DNA]</scope>
    <source>
        <strain evidence="3 4">120-4 pot B 10/14</strain>
    </source>
</reference>
<evidence type="ECO:0000313" key="3">
    <source>
        <dbReference type="EMBL" id="CAG8723336.1"/>
    </source>
</evidence>
<dbReference type="PROSITE" id="PS50966">
    <property type="entry name" value="ZF_SWIM"/>
    <property type="match status" value="1"/>
</dbReference>
<evidence type="ECO:0000313" key="4">
    <source>
        <dbReference type="Proteomes" id="UP000789901"/>
    </source>
</evidence>
<keyword evidence="1" id="KW-0863">Zinc-finger</keyword>